<dbReference type="AlphaFoldDB" id="A0A0G4FQZ6"/>
<dbReference type="PhylomeDB" id="A0A0G4FQZ6"/>
<dbReference type="InParanoid" id="A0A0G4FQZ6"/>
<evidence type="ECO:0000313" key="1">
    <source>
        <dbReference type="EMBL" id="CEM16497.1"/>
    </source>
</evidence>
<evidence type="ECO:0000313" key="2">
    <source>
        <dbReference type="Proteomes" id="UP000041254"/>
    </source>
</evidence>
<dbReference type="EMBL" id="CDMY01000477">
    <property type="protein sequence ID" value="CEM16497.1"/>
    <property type="molecule type" value="Genomic_DNA"/>
</dbReference>
<organism evidence="1 2">
    <name type="scientific">Vitrella brassicaformis (strain CCMP3155)</name>
    <dbReference type="NCBI Taxonomy" id="1169540"/>
    <lineage>
        <taxon>Eukaryota</taxon>
        <taxon>Sar</taxon>
        <taxon>Alveolata</taxon>
        <taxon>Colpodellida</taxon>
        <taxon>Vitrellaceae</taxon>
        <taxon>Vitrella</taxon>
    </lineage>
</organism>
<reference evidence="1 2" key="1">
    <citation type="submission" date="2014-11" db="EMBL/GenBank/DDBJ databases">
        <authorList>
            <person name="Zhu J."/>
            <person name="Qi W."/>
            <person name="Song R."/>
        </authorList>
    </citation>
    <scope>NUCLEOTIDE SEQUENCE [LARGE SCALE GENOMIC DNA]</scope>
</reference>
<name>A0A0G4FQZ6_VITBC</name>
<sequence>MWPLRRQRKIRSLPIELTGDDLQHVGSKAVIDSRPPSIRQYALYSHRLSNGMRLTRDASGRERLGGWEVTVHTQQTVPARYRDRFDAADPPCRHGGGEYISFRGLIIEGMAGLSSRLVPSRSWRPPSAECRRICALIAQQPLLWGGCRTIDSIYGDSRRFVLHGDEEGDEFAAYIETFKGRNGSAYISLWTTEAPKQGGSGPAAFPRGMAIARNKMDGPSLALLPTI</sequence>
<gene>
    <name evidence="1" type="ORF">Vbra_779</name>
</gene>
<dbReference type="VEuPathDB" id="CryptoDB:Vbra_779"/>
<keyword evidence="2" id="KW-1185">Reference proteome</keyword>
<accession>A0A0G4FQZ6</accession>
<protein>
    <submittedName>
        <fullName evidence="1">Uncharacterized protein</fullName>
    </submittedName>
</protein>
<proteinExistence type="predicted"/>
<dbReference type="Proteomes" id="UP000041254">
    <property type="component" value="Unassembled WGS sequence"/>
</dbReference>